<gene>
    <name evidence="1" type="ORF">SAMN05660420_01579</name>
</gene>
<organism evidence="1 2">
    <name type="scientific">Desulfuromusa kysingii</name>
    <dbReference type="NCBI Taxonomy" id="37625"/>
    <lineage>
        <taxon>Bacteria</taxon>
        <taxon>Pseudomonadati</taxon>
        <taxon>Thermodesulfobacteriota</taxon>
        <taxon>Desulfuromonadia</taxon>
        <taxon>Desulfuromonadales</taxon>
        <taxon>Geopsychrobacteraceae</taxon>
        <taxon>Desulfuromusa</taxon>
    </lineage>
</organism>
<dbReference type="GO" id="GO:0006310">
    <property type="term" value="P:DNA recombination"/>
    <property type="evidence" value="ECO:0007669"/>
    <property type="project" value="InterPro"/>
</dbReference>
<dbReference type="RefSeq" id="WP_092346452.1">
    <property type="nucleotide sequence ID" value="NZ_FNQN01000004.1"/>
</dbReference>
<dbReference type="Pfam" id="PF04381">
    <property type="entry name" value="RdgC"/>
    <property type="match status" value="1"/>
</dbReference>
<dbReference type="STRING" id="37625.SAMN05660420_01579"/>
<protein>
    <submittedName>
        <fullName evidence="1">Putative exonuclease, RdgC</fullName>
    </submittedName>
</protein>
<dbReference type="EMBL" id="FNQN01000004">
    <property type="protein sequence ID" value="SEA24541.1"/>
    <property type="molecule type" value="Genomic_DNA"/>
</dbReference>
<dbReference type="Proteomes" id="UP000199409">
    <property type="component" value="Unassembled WGS sequence"/>
</dbReference>
<keyword evidence="1" id="KW-0269">Exonuclease</keyword>
<dbReference type="InterPro" id="IPR007476">
    <property type="entry name" value="RdgC"/>
</dbReference>
<accession>A0A1H3ZMB0</accession>
<dbReference type="OrthoDB" id="9793997at2"/>
<proteinExistence type="predicted"/>
<sequence length="388" mass="44604">MGFLATSASICYFQVTGTLDPQTKLQELADKLTAEGFRSIEQSADELATGWVELDNYDSSEFSSSQQCWRDHYLCFSLRQDRRRIPAALLKRQIVRLCDKFLEENPTLNYVPKGEKEQIRDQARTSLLARTLPTPSFYDVVWDTDQQLLRFCSLGQNTIDSFQGLFHQTFPGLRLQIFHPLARAIQVLPEQLRDSLQQANKSQTENVLEQIEANRWLGTDFLQWLFYRTLNSDSRYQVTTEGPLLEKQPFTAFLDNRLVLVGGGQEGVQKIVVAGPQDQYREVRAALQQGKQIEEATIHLQQNEDDCWKLTLKGERFQFGSYRTPMIRPDKDPNDDPQAEAEAAFFTKIASIEEGEQMFNSLLKSFLELRLGEQWAAEQAAILTWLNE</sequence>
<keyword evidence="1" id="KW-0378">Hydrolase</keyword>
<dbReference type="GO" id="GO:0004527">
    <property type="term" value="F:exonuclease activity"/>
    <property type="evidence" value="ECO:0007669"/>
    <property type="project" value="UniProtKB-KW"/>
</dbReference>
<keyword evidence="1" id="KW-0540">Nuclease</keyword>
<name>A0A1H3ZMB0_9BACT</name>
<evidence type="ECO:0000313" key="1">
    <source>
        <dbReference type="EMBL" id="SEA24541.1"/>
    </source>
</evidence>
<reference evidence="1 2" key="1">
    <citation type="submission" date="2016-10" db="EMBL/GenBank/DDBJ databases">
        <authorList>
            <person name="de Groot N.N."/>
        </authorList>
    </citation>
    <scope>NUCLEOTIDE SEQUENCE [LARGE SCALE GENOMIC DNA]</scope>
    <source>
        <strain evidence="1 2">DSM 7343</strain>
    </source>
</reference>
<dbReference type="AlphaFoldDB" id="A0A1H3ZMB0"/>
<evidence type="ECO:0000313" key="2">
    <source>
        <dbReference type="Proteomes" id="UP000199409"/>
    </source>
</evidence>
<keyword evidence="2" id="KW-1185">Reference proteome</keyword>